<evidence type="ECO:0000313" key="1">
    <source>
        <dbReference type="EMBL" id="GGT70027.1"/>
    </source>
</evidence>
<organism evidence="1 2">
    <name type="scientific">Streptomyces phaeofaciens</name>
    <dbReference type="NCBI Taxonomy" id="68254"/>
    <lineage>
        <taxon>Bacteria</taxon>
        <taxon>Bacillati</taxon>
        <taxon>Actinomycetota</taxon>
        <taxon>Actinomycetes</taxon>
        <taxon>Kitasatosporales</taxon>
        <taxon>Streptomycetaceae</taxon>
        <taxon>Streptomyces</taxon>
    </lineage>
</organism>
<proteinExistence type="predicted"/>
<dbReference type="EMBL" id="BMSA01000018">
    <property type="protein sequence ID" value="GGT70027.1"/>
    <property type="molecule type" value="Genomic_DNA"/>
</dbReference>
<comment type="caution">
    <text evidence="1">The sequence shown here is derived from an EMBL/GenBank/DDBJ whole genome shotgun (WGS) entry which is preliminary data.</text>
</comment>
<gene>
    <name evidence="1" type="ORF">GCM10010226_54800</name>
</gene>
<reference evidence="1" key="2">
    <citation type="submission" date="2020-09" db="EMBL/GenBank/DDBJ databases">
        <authorList>
            <person name="Sun Q."/>
            <person name="Ohkuma M."/>
        </authorList>
    </citation>
    <scope>NUCLEOTIDE SEQUENCE</scope>
    <source>
        <strain evidence="1">JCM 4125</strain>
    </source>
</reference>
<name>A0A918HJF6_9ACTN</name>
<reference evidence="1" key="1">
    <citation type="journal article" date="2014" name="Int. J. Syst. Evol. Microbiol.">
        <title>Complete genome sequence of Corynebacterium casei LMG S-19264T (=DSM 44701T), isolated from a smear-ripened cheese.</title>
        <authorList>
            <consortium name="US DOE Joint Genome Institute (JGI-PGF)"/>
            <person name="Walter F."/>
            <person name="Albersmeier A."/>
            <person name="Kalinowski J."/>
            <person name="Ruckert C."/>
        </authorList>
    </citation>
    <scope>NUCLEOTIDE SEQUENCE</scope>
    <source>
        <strain evidence="1">JCM 4125</strain>
    </source>
</reference>
<protein>
    <submittedName>
        <fullName evidence="1">Uncharacterized protein</fullName>
    </submittedName>
</protein>
<evidence type="ECO:0000313" key="2">
    <source>
        <dbReference type="Proteomes" id="UP000646776"/>
    </source>
</evidence>
<accession>A0A918HJF6</accession>
<keyword evidence="2" id="KW-1185">Reference proteome</keyword>
<sequence length="259" mass="28519">MPLTLTSRPAAYLGRWGEDTETARAGRLWGGGVGHRAVSSPYAQLVQPTSDNTASLITAFPVELAGDAEAVLAIMPASRLRPAAPFSVVVQGRRVCIPGRLYNEEPQADAVATLSRRRQQLLHCLYSRHSDGWVRQRHLSEIVDSEDPWVIPFVVQLVGEYVVEILVDICEGLRDLGTQGTRAHLAYGQFLVDNPAFFARTQRRVVSYWSCYYRSAYASFSGYLGCTLLDLLRSAASDRTGRPWPSLAPAVGTRVDGHC</sequence>
<dbReference type="Proteomes" id="UP000646776">
    <property type="component" value="Unassembled WGS sequence"/>
</dbReference>
<dbReference type="AlphaFoldDB" id="A0A918HJF6"/>